<organism evidence="1 2">
    <name type="scientific">Mauremys mutica</name>
    <name type="common">yellowpond turtle</name>
    <dbReference type="NCBI Taxonomy" id="74926"/>
    <lineage>
        <taxon>Eukaryota</taxon>
        <taxon>Metazoa</taxon>
        <taxon>Chordata</taxon>
        <taxon>Craniata</taxon>
        <taxon>Vertebrata</taxon>
        <taxon>Euteleostomi</taxon>
        <taxon>Archelosauria</taxon>
        <taxon>Testudinata</taxon>
        <taxon>Testudines</taxon>
        <taxon>Cryptodira</taxon>
        <taxon>Durocryptodira</taxon>
        <taxon>Testudinoidea</taxon>
        <taxon>Geoemydidae</taxon>
        <taxon>Geoemydinae</taxon>
        <taxon>Mauremys</taxon>
    </lineage>
</organism>
<reference evidence="1" key="1">
    <citation type="submission" date="2021-09" db="EMBL/GenBank/DDBJ databases">
        <title>The genome of Mauremys mutica provides insights into the evolution of semi-aquatic lifestyle.</title>
        <authorList>
            <person name="Gong S."/>
            <person name="Gao Y."/>
        </authorList>
    </citation>
    <scope>NUCLEOTIDE SEQUENCE</scope>
    <source>
        <strain evidence="1">MM-2020</strain>
        <tissue evidence="1">Muscle</tissue>
    </source>
</reference>
<evidence type="ECO:0000313" key="2">
    <source>
        <dbReference type="Proteomes" id="UP000827986"/>
    </source>
</evidence>
<dbReference type="AlphaFoldDB" id="A0A9D3XS34"/>
<proteinExistence type="predicted"/>
<evidence type="ECO:0000313" key="1">
    <source>
        <dbReference type="EMBL" id="KAH1185779.1"/>
    </source>
</evidence>
<accession>A0A9D3XS34</accession>
<dbReference type="EMBL" id="JAHDVG010000463">
    <property type="protein sequence ID" value="KAH1185779.1"/>
    <property type="molecule type" value="Genomic_DNA"/>
</dbReference>
<name>A0A9D3XS34_9SAUR</name>
<comment type="caution">
    <text evidence="1">The sequence shown here is derived from an EMBL/GenBank/DDBJ whole genome shotgun (WGS) entry which is preliminary data.</text>
</comment>
<dbReference type="Proteomes" id="UP000827986">
    <property type="component" value="Unassembled WGS sequence"/>
</dbReference>
<gene>
    <name evidence="1" type="ORF">KIL84_018528</name>
</gene>
<sequence>MTESYSYSSGKTSGVKYYKGEMVWVSGRDSLDLHKSGVQGCSGQTRDRHPRHLLWLCLSLPHITTALCLIPSSLSVWCPTLGTATEKGRACTPGHASMLEDSVGGTGGFSRHWVFRGEF</sequence>
<protein>
    <submittedName>
        <fullName evidence="1">Uncharacterized protein</fullName>
    </submittedName>
</protein>
<keyword evidence="2" id="KW-1185">Reference proteome</keyword>